<feature type="transmembrane region" description="Helical" evidence="8">
    <location>
        <begin position="234"/>
        <end position="260"/>
    </location>
</feature>
<feature type="transmembrane region" description="Helical" evidence="8">
    <location>
        <begin position="300"/>
        <end position="320"/>
    </location>
</feature>
<feature type="transmembrane region" description="Helical" evidence="8">
    <location>
        <begin position="340"/>
        <end position="362"/>
    </location>
</feature>
<name>A0ABY8TIK8_9HYPH</name>
<reference evidence="9 10" key="1">
    <citation type="submission" date="2023-03" db="EMBL/GenBank/DDBJ databases">
        <authorList>
            <person name="Menendez E."/>
            <person name="Kaur S."/>
            <person name="Flores-Felix J.D."/>
            <person name="diCenzo G.C."/>
            <person name="Peix A."/>
            <person name="Velazquez E."/>
        </authorList>
    </citation>
    <scope>NUCLEOTIDE SEQUENCE [LARGE SCALE GENOMIC DNA]</scope>
    <source>
        <strain evidence="9 10">CCBAU 71714</strain>
        <plasmid evidence="9 10">pSkuCCBAU71714a</plasmid>
    </source>
</reference>
<keyword evidence="5 8" id="KW-0812">Transmembrane</keyword>
<comment type="similarity">
    <text evidence="2 8">Belongs to the alanine or glycine:cation symporter (AGCS) (TC 2.A.25) family.</text>
</comment>
<dbReference type="InterPro" id="IPR001463">
    <property type="entry name" value="Na/Ala_symport"/>
</dbReference>
<dbReference type="EMBL" id="CP120366">
    <property type="protein sequence ID" value="WHS96518.1"/>
    <property type="molecule type" value="Genomic_DNA"/>
</dbReference>
<evidence type="ECO:0000256" key="7">
    <source>
        <dbReference type="ARBA" id="ARBA00023136"/>
    </source>
</evidence>
<organism evidence="9 10">
    <name type="scientific">Sinorhizobium kummerowiae</name>
    <dbReference type="NCBI Taxonomy" id="158892"/>
    <lineage>
        <taxon>Bacteria</taxon>
        <taxon>Pseudomonadati</taxon>
        <taxon>Pseudomonadota</taxon>
        <taxon>Alphaproteobacteria</taxon>
        <taxon>Hyphomicrobiales</taxon>
        <taxon>Rhizobiaceae</taxon>
        <taxon>Sinorhizobium/Ensifer group</taxon>
        <taxon>Sinorhizobium</taxon>
    </lineage>
</organism>
<evidence type="ECO:0000313" key="10">
    <source>
        <dbReference type="Proteomes" id="UP001233264"/>
    </source>
</evidence>
<keyword evidence="8" id="KW-0769">Symport</keyword>
<keyword evidence="3 8" id="KW-0813">Transport</keyword>
<gene>
    <name evidence="9" type="ORF">PZL22_005417</name>
</gene>
<dbReference type="Pfam" id="PF01235">
    <property type="entry name" value="Na_Ala_symp"/>
    <property type="match status" value="1"/>
</dbReference>
<feature type="transmembrane region" description="Helical" evidence="8">
    <location>
        <begin position="137"/>
        <end position="161"/>
    </location>
</feature>
<keyword evidence="10" id="KW-1185">Reference proteome</keyword>
<evidence type="ECO:0000256" key="2">
    <source>
        <dbReference type="ARBA" id="ARBA00009261"/>
    </source>
</evidence>
<dbReference type="PRINTS" id="PR00175">
    <property type="entry name" value="NAALASMPORT"/>
</dbReference>
<keyword evidence="7 8" id="KW-0472">Membrane</keyword>
<evidence type="ECO:0000313" key="9">
    <source>
        <dbReference type="EMBL" id="WHS96518.1"/>
    </source>
</evidence>
<keyword evidence="8" id="KW-0997">Cell inner membrane</keyword>
<comment type="subcellular location">
    <subcellularLocation>
        <location evidence="8">Cell inner membrane</location>
        <topology evidence="8">Multi-pass membrane protein</topology>
    </subcellularLocation>
    <subcellularLocation>
        <location evidence="1">Cell membrane</location>
        <topology evidence="1">Multi-pass membrane protein</topology>
    </subcellularLocation>
</comment>
<feature type="transmembrane region" description="Helical" evidence="8">
    <location>
        <begin position="93"/>
        <end position="116"/>
    </location>
</feature>
<evidence type="ECO:0000256" key="3">
    <source>
        <dbReference type="ARBA" id="ARBA00022448"/>
    </source>
</evidence>
<keyword evidence="4" id="KW-1003">Cell membrane</keyword>
<dbReference type="Gene3D" id="1.20.1740.10">
    <property type="entry name" value="Amino acid/polyamine transporter I"/>
    <property type="match status" value="1"/>
</dbReference>
<feature type="transmembrane region" description="Helical" evidence="8">
    <location>
        <begin position="382"/>
        <end position="400"/>
    </location>
</feature>
<accession>A0ABY8TIK8</accession>
<dbReference type="Proteomes" id="UP001233264">
    <property type="component" value="Plasmid pSkuCCBAU71714a"/>
</dbReference>
<evidence type="ECO:0000256" key="8">
    <source>
        <dbReference type="RuleBase" id="RU363064"/>
    </source>
</evidence>
<sequence>MNTIIAFLNTILWGYVLIYGLLAVGLFFTIRLGLPQIIHFGEMFRVLSSGGSKDTSGISPFQALMVSLASRVGTGNLAGVAVALYLGGPGATFWMWMVALVGMATAYAESALAQLYKVRNEDGQYRGGPAFYIAHGLNAPWAAAIFSVCLIISFGLVFNAVQANSIADAVQGAFGVPKLTVGFGLAVLSGVVIFGGIRQIARVAEIIVPFMAVAYLLMAVYVLIANAALVPHVLWTIVSSAFGLQEAAGGVTGGIAAAMLNGVKRGLFSNEAGMGSAPNIAAVATPVPHHPSSQGFVQSLGVFIDTILICTATSVMILLSGTLDPGSNITGTLTQAAMNVHIGAAGTYFIAIAIFFFAFTSIIGNYSYAENALTFLGAGNRLGLTIMRCATLVMVVWGAYESIATVFDAADASMGLMATINLIAILLLSGTIAKLTKDYFKQRKQGLAPVFHAADYPELQGKIDHGIWSRV</sequence>
<feature type="transmembrane region" description="Helical" evidence="8">
    <location>
        <begin position="206"/>
        <end position="228"/>
    </location>
</feature>
<evidence type="ECO:0000256" key="1">
    <source>
        <dbReference type="ARBA" id="ARBA00004651"/>
    </source>
</evidence>
<dbReference type="RefSeq" id="WP_284718791.1">
    <property type="nucleotide sequence ID" value="NZ_CP120366.1"/>
</dbReference>
<feature type="transmembrane region" description="Helical" evidence="8">
    <location>
        <begin position="173"/>
        <end position="194"/>
    </location>
</feature>
<dbReference type="NCBIfam" id="TIGR00835">
    <property type="entry name" value="agcS"/>
    <property type="match status" value="1"/>
</dbReference>
<keyword evidence="9" id="KW-0614">Plasmid</keyword>
<dbReference type="PANTHER" id="PTHR30330">
    <property type="entry name" value="AGSS FAMILY TRANSPORTER, SODIUM-ALANINE"/>
    <property type="match status" value="1"/>
</dbReference>
<keyword evidence="6 8" id="KW-1133">Transmembrane helix</keyword>
<proteinExistence type="inferred from homology"/>
<evidence type="ECO:0000256" key="6">
    <source>
        <dbReference type="ARBA" id="ARBA00022989"/>
    </source>
</evidence>
<geneLocation type="plasmid" evidence="9 10">
    <name>pSkuCCBAU71714a</name>
</geneLocation>
<dbReference type="PANTHER" id="PTHR30330:SF1">
    <property type="entry name" value="AMINO-ACID CARRIER PROTEIN ALST"/>
    <property type="match status" value="1"/>
</dbReference>
<feature type="transmembrane region" description="Helical" evidence="8">
    <location>
        <begin position="12"/>
        <end position="34"/>
    </location>
</feature>
<feature type="transmembrane region" description="Helical" evidence="8">
    <location>
        <begin position="412"/>
        <end position="435"/>
    </location>
</feature>
<evidence type="ECO:0000256" key="5">
    <source>
        <dbReference type="ARBA" id="ARBA00022692"/>
    </source>
</evidence>
<protein>
    <submittedName>
        <fullName evidence="9">Sodium:alanine symporter family protein</fullName>
    </submittedName>
</protein>
<evidence type="ECO:0000256" key="4">
    <source>
        <dbReference type="ARBA" id="ARBA00022475"/>
    </source>
</evidence>